<organism evidence="2">
    <name type="scientific">Schistosoma japonicum</name>
    <name type="common">Blood fluke</name>
    <dbReference type="NCBI Taxonomy" id="6182"/>
    <lineage>
        <taxon>Eukaryota</taxon>
        <taxon>Metazoa</taxon>
        <taxon>Spiralia</taxon>
        <taxon>Lophotrochozoa</taxon>
        <taxon>Platyhelminthes</taxon>
        <taxon>Trematoda</taxon>
        <taxon>Digenea</taxon>
        <taxon>Strigeidida</taxon>
        <taxon>Schistosomatoidea</taxon>
        <taxon>Schistosomatidae</taxon>
        <taxon>Schistosoma</taxon>
    </lineage>
</organism>
<name>Q3KZE7_SCHJA</name>
<feature type="non-terminal residue" evidence="2">
    <location>
        <position position="1"/>
    </location>
</feature>
<protein>
    <submittedName>
        <fullName evidence="2">SJCHGC05782 protein</fullName>
    </submittedName>
</protein>
<accession>Q3KZE7</accession>
<evidence type="ECO:0000256" key="1">
    <source>
        <dbReference type="SAM" id="MobiDB-lite"/>
    </source>
</evidence>
<evidence type="ECO:0000313" key="2">
    <source>
        <dbReference type="EMBL" id="ABA40294.1"/>
    </source>
</evidence>
<sequence>LLYLILFIYTITNADNVNYSTHGNDVYIQKNSINKKDKRVLVEKRLNKDNICDYKRIDKKQNYELHKIKDISIVTRKLQVNERQQRKRKKQSNQYNRNISISQK</sequence>
<feature type="region of interest" description="Disordered" evidence="1">
    <location>
        <begin position="80"/>
        <end position="104"/>
    </location>
</feature>
<proteinExistence type="evidence at transcript level"/>
<dbReference type="EMBL" id="AY809204">
    <property type="protein sequence ID" value="ABA40294.1"/>
    <property type="molecule type" value="mRNA"/>
</dbReference>
<reference evidence="2" key="1">
    <citation type="journal article" date="2006" name="PLoS Pathog.">
        <title>New perspectives on host-parasite interplay by comparative transcriptomic and proteomic analyses of Schistosoma japonicum.</title>
        <authorList>
            <person name="Liu F."/>
            <person name="Lu J."/>
            <person name="Hu W."/>
            <person name="Wang S.Y."/>
            <person name="Cui S.J."/>
            <person name="Chi M."/>
            <person name="Yan Q."/>
            <person name="Wang X.R."/>
            <person name="Song H.D."/>
            <person name="Xu X.N."/>
            <person name="Wang J.J."/>
            <person name="Zhang X.L."/>
            <person name="Zhang X."/>
            <person name="Wang Z.Q."/>
            <person name="Xue C.L."/>
            <person name="Brindley P.J."/>
            <person name="McManus D.P."/>
            <person name="Yang P.Y."/>
            <person name="Feng Z."/>
            <person name="Chen Z."/>
            <person name="Han Z.G."/>
        </authorList>
    </citation>
    <scope>NUCLEOTIDE SEQUENCE</scope>
</reference>
<dbReference type="AlphaFoldDB" id="Q3KZE7"/>